<dbReference type="Gene3D" id="3.30.470.20">
    <property type="entry name" value="ATP-grasp fold, B domain"/>
    <property type="match status" value="1"/>
</dbReference>
<dbReference type="STRING" id="48697.A0A101MJL4"/>
<organism evidence="1 2">
    <name type="scientific">Penicillium freii</name>
    <dbReference type="NCBI Taxonomy" id="48697"/>
    <lineage>
        <taxon>Eukaryota</taxon>
        <taxon>Fungi</taxon>
        <taxon>Dikarya</taxon>
        <taxon>Ascomycota</taxon>
        <taxon>Pezizomycotina</taxon>
        <taxon>Eurotiomycetes</taxon>
        <taxon>Eurotiomycetidae</taxon>
        <taxon>Eurotiales</taxon>
        <taxon>Aspergillaceae</taxon>
        <taxon>Penicillium</taxon>
    </lineage>
</organism>
<keyword evidence="2" id="KW-1185">Reference proteome</keyword>
<gene>
    <name evidence="1" type="ORF">ACN42_g5340</name>
</gene>
<dbReference type="AlphaFoldDB" id="A0A101MJL4"/>
<evidence type="ECO:0008006" key="3">
    <source>
        <dbReference type="Google" id="ProtNLM"/>
    </source>
</evidence>
<proteinExistence type="predicted"/>
<accession>A0A101MJL4</accession>
<comment type="caution">
    <text evidence="1">The sequence shown here is derived from an EMBL/GenBank/DDBJ whole genome shotgun (WGS) entry which is preliminary data.</text>
</comment>
<reference evidence="1 2" key="1">
    <citation type="submission" date="2015-10" db="EMBL/GenBank/DDBJ databases">
        <title>Genome sequencing of Penicillium freii.</title>
        <authorList>
            <person name="Nguyen H.D."/>
            <person name="Visagie C.M."/>
            <person name="Seifert K.A."/>
        </authorList>
    </citation>
    <scope>NUCLEOTIDE SEQUENCE [LARGE SCALE GENOMIC DNA]</scope>
    <source>
        <strain evidence="1 2">DAOM 242723</strain>
    </source>
</reference>
<name>A0A101MJL4_PENFR</name>
<evidence type="ECO:0000313" key="1">
    <source>
        <dbReference type="EMBL" id="KUM61754.1"/>
    </source>
</evidence>
<protein>
    <recommendedName>
        <fullName evidence="3">ATP-grasp domain-containing protein</fullName>
    </recommendedName>
</protein>
<dbReference type="EMBL" id="LLXE01000122">
    <property type="protein sequence ID" value="KUM61754.1"/>
    <property type="molecule type" value="Genomic_DNA"/>
</dbReference>
<dbReference type="Proteomes" id="UP000055045">
    <property type="component" value="Unassembled WGS sequence"/>
</dbReference>
<evidence type="ECO:0000313" key="2">
    <source>
        <dbReference type="Proteomes" id="UP000055045"/>
    </source>
</evidence>
<sequence length="169" mass="19147">MVLVDGEIVFFEVNNNFPSARDYENNESGARVQNFVETSNILPSALPPYELTSVQQRLYELTLTAGFRNAVLHIEAKLRNSSCHYAKTDSDPDRLVDLQLKTLVTTTTQPEDIFLLEINPRTLGWQEVEATAYIYSVSYYSISLLNALADKERIVSLCKPFLGGPQYYI</sequence>